<evidence type="ECO:0000313" key="2">
    <source>
        <dbReference type="Proteomes" id="UP000299102"/>
    </source>
</evidence>
<gene>
    <name evidence="1" type="ORF">EVAR_38121_1</name>
</gene>
<name>A0A4C1X6J7_EUMVA</name>
<keyword evidence="2" id="KW-1185">Reference proteome</keyword>
<comment type="caution">
    <text evidence="1">The sequence shown here is derived from an EMBL/GenBank/DDBJ whole genome shotgun (WGS) entry which is preliminary data.</text>
</comment>
<proteinExistence type="predicted"/>
<reference evidence="1 2" key="1">
    <citation type="journal article" date="2019" name="Commun. Biol.">
        <title>The bagworm genome reveals a unique fibroin gene that provides high tensile strength.</title>
        <authorList>
            <person name="Kono N."/>
            <person name="Nakamura H."/>
            <person name="Ohtoshi R."/>
            <person name="Tomita M."/>
            <person name="Numata K."/>
            <person name="Arakawa K."/>
        </authorList>
    </citation>
    <scope>NUCLEOTIDE SEQUENCE [LARGE SCALE GENOMIC DNA]</scope>
</reference>
<sequence>MAVCRFARVRGLRGLALWSFQSIKRHEGHHHGLFARAPRLGRGIRMGVTRSEATADRSCLLDAATSIVRG</sequence>
<dbReference type="Proteomes" id="UP000299102">
    <property type="component" value="Unassembled WGS sequence"/>
</dbReference>
<dbReference type="AlphaFoldDB" id="A0A4C1X6J7"/>
<dbReference type="EMBL" id="BGZK01000741">
    <property type="protein sequence ID" value="GBP58660.1"/>
    <property type="molecule type" value="Genomic_DNA"/>
</dbReference>
<evidence type="ECO:0000313" key="1">
    <source>
        <dbReference type="EMBL" id="GBP58660.1"/>
    </source>
</evidence>
<protein>
    <submittedName>
        <fullName evidence="1">Uncharacterized protein</fullName>
    </submittedName>
</protein>
<accession>A0A4C1X6J7</accession>
<organism evidence="1 2">
    <name type="scientific">Eumeta variegata</name>
    <name type="common">Bagworm moth</name>
    <name type="synonym">Eumeta japonica</name>
    <dbReference type="NCBI Taxonomy" id="151549"/>
    <lineage>
        <taxon>Eukaryota</taxon>
        <taxon>Metazoa</taxon>
        <taxon>Ecdysozoa</taxon>
        <taxon>Arthropoda</taxon>
        <taxon>Hexapoda</taxon>
        <taxon>Insecta</taxon>
        <taxon>Pterygota</taxon>
        <taxon>Neoptera</taxon>
        <taxon>Endopterygota</taxon>
        <taxon>Lepidoptera</taxon>
        <taxon>Glossata</taxon>
        <taxon>Ditrysia</taxon>
        <taxon>Tineoidea</taxon>
        <taxon>Psychidae</taxon>
        <taxon>Oiketicinae</taxon>
        <taxon>Eumeta</taxon>
    </lineage>
</organism>